<organism evidence="3 4">
    <name type="scientific">Petrolisthes manimaculis</name>
    <dbReference type="NCBI Taxonomy" id="1843537"/>
    <lineage>
        <taxon>Eukaryota</taxon>
        <taxon>Metazoa</taxon>
        <taxon>Ecdysozoa</taxon>
        <taxon>Arthropoda</taxon>
        <taxon>Crustacea</taxon>
        <taxon>Multicrustacea</taxon>
        <taxon>Malacostraca</taxon>
        <taxon>Eumalacostraca</taxon>
        <taxon>Eucarida</taxon>
        <taxon>Decapoda</taxon>
        <taxon>Pleocyemata</taxon>
        <taxon>Anomura</taxon>
        <taxon>Galatheoidea</taxon>
        <taxon>Porcellanidae</taxon>
        <taxon>Petrolisthes</taxon>
    </lineage>
</organism>
<comment type="caution">
    <text evidence="3">The sequence shown here is derived from an EMBL/GenBank/DDBJ whole genome shotgun (WGS) entry which is preliminary data.</text>
</comment>
<dbReference type="Proteomes" id="UP001292094">
    <property type="component" value="Unassembled WGS sequence"/>
</dbReference>
<accession>A0AAE1U7L9</accession>
<feature type="compositionally biased region" description="Low complexity" evidence="1">
    <location>
        <begin position="40"/>
        <end position="57"/>
    </location>
</feature>
<evidence type="ECO:0000256" key="1">
    <source>
        <dbReference type="SAM" id="MobiDB-lite"/>
    </source>
</evidence>
<feature type="region of interest" description="Disordered" evidence="1">
    <location>
        <begin position="196"/>
        <end position="244"/>
    </location>
</feature>
<protein>
    <recommendedName>
        <fullName evidence="2">OTU domain-containing protein</fullName>
    </recommendedName>
</protein>
<dbReference type="InterPro" id="IPR003323">
    <property type="entry name" value="OTU_dom"/>
</dbReference>
<dbReference type="CDD" id="cd22744">
    <property type="entry name" value="OTU"/>
    <property type="match status" value="1"/>
</dbReference>
<name>A0AAE1U7L9_9EUCA</name>
<feature type="compositionally biased region" description="Basic residues" evidence="1">
    <location>
        <begin position="58"/>
        <end position="73"/>
    </location>
</feature>
<reference evidence="3" key="1">
    <citation type="submission" date="2023-11" db="EMBL/GenBank/DDBJ databases">
        <title>Genome assemblies of two species of porcelain crab, Petrolisthes cinctipes and Petrolisthes manimaculis (Anomura: Porcellanidae).</title>
        <authorList>
            <person name="Angst P."/>
        </authorList>
    </citation>
    <scope>NUCLEOTIDE SEQUENCE</scope>
    <source>
        <strain evidence="3">PB745_02</strain>
        <tissue evidence="3">Gill</tissue>
    </source>
</reference>
<evidence type="ECO:0000313" key="4">
    <source>
        <dbReference type="Proteomes" id="UP001292094"/>
    </source>
</evidence>
<feature type="compositionally biased region" description="Basic and acidic residues" evidence="1">
    <location>
        <begin position="74"/>
        <end position="84"/>
    </location>
</feature>
<dbReference type="Gene3D" id="3.90.70.80">
    <property type="match status" value="1"/>
</dbReference>
<feature type="compositionally biased region" description="Polar residues" evidence="1">
    <location>
        <begin position="92"/>
        <end position="130"/>
    </location>
</feature>
<keyword evidence="4" id="KW-1185">Reference proteome</keyword>
<feature type="region of interest" description="Disordered" evidence="1">
    <location>
        <begin position="37"/>
        <end position="154"/>
    </location>
</feature>
<evidence type="ECO:0000313" key="3">
    <source>
        <dbReference type="EMBL" id="KAK4313473.1"/>
    </source>
</evidence>
<evidence type="ECO:0000259" key="2">
    <source>
        <dbReference type="PROSITE" id="PS50802"/>
    </source>
</evidence>
<sequence>MEEQLWILKGGKESKKVYIPFSSSTSVEADEVIDKEENICSSSPSSSCMMSSVNKSVSKSKRNQKRRMRRNKKIANEKNKENKTKSNKGNKSQQHMNNSENTRQTTHTGNIKKTAAPQDTNKPLKNVNQVTKTETEKQITKTETEKQITKTKTKKQITKTETEKQITKTKTKKQITKTETEKQITKTETVKQITKTETEKQITKTKTEKQITKTETEKQITKTETEKQITKTENAMQPTKSQDERQCPNLEYLLMDLEKHNLTQAQLFNIMNWHVLPTAADGHCLLYSVVSGWNNQHMSRQASEYCTSLGNSIHVLTYDLLWDIVRQETRENSSSYKPFFTESYSRQVHKYLIEKNYRNEFGDLVPSVICNALNIKLLILKKDSTRYSFSYVVVAPFEARPQDDLPTLVLLKSGEHYNGVSFTF</sequence>
<dbReference type="EMBL" id="JAWZYT010001303">
    <property type="protein sequence ID" value="KAK4313473.1"/>
    <property type="molecule type" value="Genomic_DNA"/>
</dbReference>
<feature type="compositionally biased region" description="Basic and acidic residues" evidence="1">
    <location>
        <begin position="196"/>
        <end position="230"/>
    </location>
</feature>
<gene>
    <name evidence="3" type="ORF">Pmani_015187</name>
</gene>
<dbReference type="AlphaFoldDB" id="A0AAE1U7L9"/>
<dbReference type="PROSITE" id="PS50802">
    <property type="entry name" value="OTU"/>
    <property type="match status" value="1"/>
</dbReference>
<feature type="compositionally biased region" description="Basic and acidic residues" evidence="1">
    <location>
        <begin position="133"/>
        <end position="148"/>
    </location>
</feature>
<feature type="domain" description="OTU" evidence="2">
    <location>
        <begin position="273"/>
        <end position="423"/>
    </location>
</feature>
<proteinExistence type="predicted"/>